<dbReference type="AlphaFoldDB" id="A0A6J5F2N5"/>
<feature type="region of interest" description="Disordered" evidence="1">
    <location>
        <begin position="28"/>
        <end position="56"/>
    </location>
</feature>
<accession>A0A6J5F2N5</accession>
<name>A0A6J5F2N5_9BURK</name>
<evidence type="ECO:0000313" key="4">
    <source>
        <dbReference type="Proteomes" id="UP000494329"/>
    </source>
</evidence>
<feature type="domain" description="SET" evidence="2">
    <location>
        <begin position="148"/>
        <end position="290"/>
    </location>
</feature>
<dbReference type="EMBL" id="CADIKF010000104">
    <property type="protein sequence ID" value="CAB3772653.1"/>
    <property type="molecule type" value="Genomic_DNA"/>
</dbReference>
<dbReference type="PROSITE" id="PS50280">
    <property type="entry name" value="SET"/>
    <property type="match status" value="1"/>
</dbReference>
<dbReference type="InterPro" id="IPR046341">
    <property type="entry name" value="SET_dom_sf"/>
</dbReference>
<evidence type="ECO:0000313" key="3">
    <source>
        <dbReference type="EMBL" id="CAB3772653.1"/>
    </source>
</evidence>
<organism evidence="3 4">
    <name type="scientific">Paraburkholderia solisilvae</name>
    <dbReference type="NCBI Taxonomy" id="624376"/>
    <lineage>
        <taxon>Bacteria</taxon>
        <taxon>Pseudomonadati</taxon>
        <taxon>Pseudomonadota</taxon>
        <taxon>Betaproteobacteria</taxon>
        <taxon>Burkholderiales</taxon>
        <taxon>Burkholderiaceae</taxon>
        <taxon>Paraburkholderia</taxon>
    </lineage>
</organism>
<gene>
    <name evidence="3" type="ORF">LMG29739_06309</name>
</gene>
<dbReference type="SUPFAM" id="SSF82199">
    <property type="entry name" value="SET domain"/>
    <property type="match status" value="1"/>
</dbReference>
<dbReference type="RefSeq" id="WP_175115424.1">
    <property type="nucleotide sequence ID" value="NZ_CADIKF010000104.1"/>
</dbReference>
<dbReference type="Gene3D" id="2.170.270.10">
    <property type="entry name" value="SET domain"/>
    <property type="match status" value="1"/>
</dbReference>
<dbReference type="InterPro" id="IPR001214">
    <property type="entry name" value="SET_dom"/>
</dbReference>
<evidence type="ECO:0000259" key="2">
    <source>
        <dbReference type="PROSITE" id="PS50280"/>
    </source>
</evidence>
<keyword evidence="4" id="KW-1185">Reference proteome</keyword>
<sequence length="306" mass="33962">MSLPVLARQVNDACQLLLPDRVRKAAERGEWPQSYQRTEPPTDLLESGESQSAAQALNQENAEARQVLLYQLAMQSLEDELNAIIEMIGPYRRSYSALSNGYYPLVDLDGQDIPVRLDATVDAVLSHAVAPFLDPRLTPAERSYLYDRNLAVTTIMSGHLTSEFERTLLGQAGVIANRFIDPGTCLGVYGGVLLEKNHSVRPFDNRFIFCVDGKGNEDRYIDGENILSLINTAFTYDTKGAIIGSADEQTYNVMSKPVRCILPDGDELTMPAYFSKRAIPPGTELRVDYSYRQTDVVQAMPSTALD</sequence>
<protein>
    <recommendedName>
        <fullName evidence="2">SET domain-containing protein</fullName>
    </recommendedName>
</protein>
<proteinExistence type="predicted"/>
<dbReference type="Proteomes" id="UP000494329">
    <property type="component" value="Unassembled WGS sequence"/>
</dbReference>
<evidence type="ECO:0000256" key="1">
    <source>
        <dbReference type="SAM" id="MobiDB-lite"/>
    </source>
</evidence>
<reference evidence="3 4" key="1">
    <citation type="submission" date="2020-04" db="EMBL/GenBank/DDBJ databases">
        <authorList>
            <person name="De Canck E."/>
        </authorList>
    </citation>
    <scope>NUCLEOTIDE SEQUENCE [LARGE SCALE GENOMIC DNA]</scope>
    <source>
        <strain evidence="3 4">LMG 29739</strain>
    </source>
</reference>